<feature type="domain" description="SpoVT-AbrB" evidence="2">
    <location>
        <begin position="8"/>
        <end position="52"/>
    </location>
</feature>
<name>A0A8T8WBZ3_9EURY</name>
<dbReference type="Gene3D" id="1.20.58.220">
    <property type="entry name" value="Phosphate transport system protein phou homolog 2, domain 2"/>
    <property type="match status" value="1"/>
</dbReference>
<sequence>MTRRKIQLVGGGTYSVSLPKAWAESQGVDPGDEVSLHAHLDGVLVVETDAAADEPAGRGPVDLPVDGADPTHAGRLLRAAYAAGVDRATIEAEDGFSVETRRELERTARGLTGTTVADGTDSAITAATPLDPSEVSIRQSVRHLSFVALSTHRDATAAVLDGGSNDAVVDRGDQARRLHALVDRHFRRSLSRLDEVDALGLTRPELFDLWTTSRELERVASRATELAETARRLDDCVDERVADDLRECARDARGVVEAAVDAVVDERGIASAREALVARDDLREATEALDRRLFESDRADPRLTAAVNAVGRTADHGAAIAEAGLRAAVRRADTAADDGSRVGDGVGVAAGDDD</sequence>
<dbReference type="RefSeq" id="WP_222607075.1">
    <property type="nucleotide sequence ID" value="NZ_CP081958.1"/>
</dbReference>
<evidence type="ECO:0000256" key="1">
    <source>
        <dbReference type="SAM" id="MobiDB-lite"/>
    </source>
</evidence>
<dbReference type="InterPro" id="IPR007159">
    <property type="entry name" value="SpoVT-AbrB_dom"/>
</dbReference>
<accession>A0A8T8WBZ3</accession>
<dbReference type="GO" id="GO:0045936">
    <property type="term" value="P:negative regulation of phosphate metabolic process"/>
    <property type="evidence" value="ECO:0007669"/>
    <property type="project" value="InterPro"/>
</dbReference>
<protein>
    <submittedName>
        <fullName evidence="3">AbrB/MazE/SpoVT family DNA-binding domain-containing protein</fullName>
    </submittedName>
</protein>
<organism evidence="3 4">
    <name type="scientific">Halobaculum magnesiiphilum</name>
    <dbReference type="NCBI Taxonomy" id="1017351"/>
    <lineage>
        <taxon>Archaea</taxon>
        <taxon>Methanobacteriati</taxon>
        <taxon>Methanobacteriota</taxon>
        <taxon>Stenosarchaea group</taxon>
        <taxon>Halobacteria</taxon>
        <taxon>Halobacteriales</taxon>
        <taxon>Haloferacaceae</taxon>
        <taxon>Halobaculum</taxon>
    </lineage>
</organism>
<evidence type="ECO:0000259" key="2">
    <source>
        <dbReference type="SMART" id="SM00966"/>
    </source>
</evidence>
<dbReference type="Pfam" id="PF04014">
    <property type="entry name" value="MazE_antitoxin"/>
    <property type="match status" value="1"/>
</dbReference>
<reference evidence="3 4" key="1">
    <citation type="journal article" date="2021" name="Int. J. Syst. Evol. Microbiol.">
        <title>Halobaculum halophilum sp. nov. and Halobaculum salinum sp. nov., isolated from salt lake and saline soil.</title>
        <authorList>
            <person name="Cui H.L."/>
            <person name="Shi X.W."/>
            <person name="Yin X.M."/>
            <person name="Yang X.Y."/>
            <person name="Hou J."/>
            <person name="Zhu L."/>
        </authorList>
    </citation>
    <scope>NUCLEOTIDE SEQUENCE [LARGE SCALE GENOMIC DNA]</scope>
    <source>
        <strain evidence="3 4">NBRC 109044</strain>
    </source>
</reference>
<evidence type="ECO:0000313" key="3">
    <source>
        <dbReference type="EMBL" id="QZP37264.1"/>
    </source>
</evidence>
<keyword evidence="4" id="KW-1185">Reference proteome</keyword>
<evidence type="ECO:0000313" key="4">
    <source>
        <dbReference type="Proteomes" id="UP000826254"/>
    </source>
</evidence>
<dbReference type="KEGG" id="hmp:K6T50_13400"/>
<dbReference type="SUPFAM" id="SSF109755">
    <property type="entry name" value="PhoU-like"/>
    <property type="match status" value="1"/>
</dbReference>
<dbReference type="GO" id="GO:0030643">
    <property type="term" value="P:intracellular phosphate ion homeostasis"/>
    <property type="evidence" value="ECO:0007669"/>
    <property type="project" value="InterPro"/>
</dbReference>
<dbReference type="PANTHER" id="PTHR42930">
    <property type="entry name" value="PHOSPHATE-SPECIFIC TRANSPORT SYSTEM ACCESSORY PROTEIN PHOU"/>
    <property type="match status" value="1"/>
</dbReference>
<dbReference type="AlphaFoldDB" id="A0A8T8WBZ3"/>
<dbReference type="GO" id="GO:0003677">
    <property type="term" value="F:DNA binding"/>
    <property type="evidence" value="ECO:0007669"/>
    <property type="project" value="UniProtKB-KW"/>
</dbReference>
<proteinExistence type="predicted"/>
<dbReference type="Proteomes" id="UP000826254">
    <property type="component" value="Chromosome"/>
</dbReference>
<dbReference type="InterPro" id="IPR028366">
    <property type="entry name" value="PhoU"/>
</dbReference>
<dbReference type="SMART" id="SM00966">
    <property type="entry name" value="SpoVT_AbrB"/>
    <property type="match status" value="1"/>
</dbReference>
<dbReference type="PANTHER" id="PTHR42930:SF6">
    <property type="entry name" value="PHOSPHATE REGULATORY PROTEIN-LIKE PROTEIN"/>
    <property type="match status" value="1"/>
</dbReference>
<gene>
    <name evidence="3" type="ORF">K6T50_13400</name>
</gene>
<dbReference type="EMBL" id="CP081958">
    <property type="protein sequence ID" value="QZP37264.1"/>
    <property type="molecule type" value="Genomic_DNA"/>
</dbReference>
<dbReference type="GeneID" id="67179156"/>
<keyword evidence="3" id="KW-0238">DNA-binding</keyword>
<feature type="region of interest" description="Disordered" evidence="1">
    <location>
        <begin position="333"/>
        <end position="354"/>
    </location>
</feature>
<dbReference type="InterPro" id="IPR038078">
    <property type="entry name" value="PhoU-like_sf"/>
</dbReference>